<sequence length="162" mass="18803">MFSRIRLRPEDARYHRFLWKDPESERVKVFQMDRVTFGDTCSPFIAICTIMRTAHEFGQGREEAVRAIQNNLYMDDYLDSARTTLEAIARARDVQDILRKGDFHLTKWISNCKELMEALGGDSSLPTSAEEYHFGKDFFDAKVLGVRWGPHDDVLIFHIDLG</sequence>
<dbReference type="WBParaSite" id="TMUE_1000002701.1">
    <property type="protein sequence ID" value="TMUE_1000002701.1"/>
    <property type="gene ID" value="WBGene00295521"/>
</dbReference>
<dbReference type="Proteomes" id="UP000046395">
    <property type="component" value="Unassembled WGS sequence"/>
</dbReference>
<dbReference type="STRING" id="70415.A0A5S6Q5Z7"/>
<evidence type="ECO:0000313" key="2">
    <source>
        <dbReference type="WBParaSite" id="TMUE_1000002701.1"/>
    </source>
</evidence>
<reference evidence="2" key="1">
    <citation type="submission" date="2019-12" db="UniProtKB">
        <authorList>
            <consortium name="WormBaseParasite"/>
        </authorList>
    </citation>
    <scope>IDENTIFICATION</scope>
</reference>
<dbReference type="PANTHER" id="PTHR47331">
    <property type="entry name" value="PHD-TYPE DOMAIN-CONTAINING PROTEIN"/>
    <property type="match status" value="1"/>
</dbReference>
<evidence type="ECO:0000313" key="1">
    <source>
        <dbReference type="Proteomes" id="UP000046395"/>
    </source>
</evidence>
<dbReference type="SUPFAM" id="SSF56672">
    <property type="entry name" value="DNA/RNA polymerases"/>
    <property type="match status" value="1"/>
</dbReference>
<organism evidence="1 2">
    <name type="scientific">Trichuris muris</name>
    <name type="common">Mouse whipworm</name>
    <dbReference type="NCBI Taxonomy" id="70415"/>
    <lineage>
        <taxon>Eukaryota</taxon>
        <taxon>Metazoa</taxon>
        <taxon>Ecdysozoa</taxon>
        <taxon>Nematoda</taxon>
        <taxon>Enoplea</taxon>
        <taxon>Dorylaimia</taxon>
        <taxon>Trichinellida</taxon>
        <taxon>Trichuridae</taxon>
        <taxon>Trichuris</taxon>
    </lineage>
</organism>
<protein>
    <submittedName>
        <fullName evidence="2">Uncharacterized protein</fullName>
    </submittedName>
</protein>
<dbReference type="InterPro" id="IPR043502">
    <property type="entry name" value="DNA/RNA_pol_sf"/>
</dbReference>
<proteinExistence type="predicted"/>
<keyword evidence="1" id="KW-1185">Reference proteome</keyword>
<accession>A0A5S6Q5Z7</accession>
<dbReference type="AlphaFoldDB" id="A0A5S6Q5Z7"/>
<name>A0A5S6Q5Z7_TRIMR</name>